<dbReference type="SUPFAM" id="SSF51905">
    <property type="entry name" value="FAD/NAD(P)-binding domain"/>
    <property type="match status" value="1"/>
</dbReference>
<feature type="domain" description="FAD dependent oxidoreductase" evidence="2">
    <location>
        <begin position="8"/>
        <end position="350"/>
    </location>
</feature>
<dbReference type="GO" id="GO:0005737">
    <property type="term" value="C:cytoplasm"/>
    <property type="evidence" value="ECO:0007669"/>
    <property type="project" value="TreeGrafter"/>
</dbReference>
<dbReference type="Gene3D" id="3.50.50.60">
    <property type="entry name" value="FAD/NAD(P)-binding domain"/>
    <property type="match status" value="1"/>
</dbReference>
<reference evidence="3 4" key="1">
    <citation type="submission" date="2018-04" db="EMBL/GenBank/DDBJ databases">
        <title>Pararhodobacter oceanense sp. nov., isolated from marine intertidal sediment.</title>
        <authorList>
            <person name="Wang X.-L."/>
            <person name="Du Z.-J."/>
        </authorList>
    </citation>
    <scope>NUCLEOTIDE SEQUENCE [LARGE SCALE GENOMIC DNA]</scope>
    <source>
        <strain evidence="3 4">AM505</strain>
    </source>
</reference>
<name>A0A2T8HWP8_9RHOB</name>
<keyword evidence="4" id="KW-1185">Reference proteome</keyword>
<dbReference type="InterPro" id="IPR006076">
    <property type="entry name" value="FAD-dep_OxRdtase"/>
</dbReference>
<evidence type="ECO:0000256" key="1">
    <source>
        <dbReference type="ARBA" id="ARBA00023002"/>
    </source>
</evidence>
<keyword evidence="1" id="KW-0560">Oxidoreductase</keyword>
<evidence type="ECO:0000313" key="3">
    <source>
        <dbReference type="EMBL" id="PVH29857.1"/>
    </source>
</evidence>
<organism evidence="3 4">
    <name type="scientific">Pararhodobacter oceanensis</name>
    <dbReference type="NCBI Taxonomy" id="2172121"/>
    <lineage>
        <taxon>Bacteria</taxon>
        <taxon>Pseudomonadati</taxon>
        <taxon>Pseudomonadota</taxon>
        <taxon>Alphaproteobacteria</taxon>
        <taxon>Rhodobacterales</taxon>
        <taxon>Paracoccaceae</taxon>
        <taxon>Pararhodobacter</taxon>
    </lineage>
</organism>
<dbReference type="PANTHER" id="PTHR13847">
    <property type="entry name" value="SARCOSINE DEHYDROGENASE-RELATED"/>
    <property type="match status" value="1"/>
</dbReference>
<dbReference type="RefSeq" id="WP_116557748.1">
    <property type="nucleotide sequence ID" value="NZ_QDKM01000002.1"/>
</dbReference>
<proteinExistence type="predicted"/>
<dbReference type="OrthoDB" id="6949587at2"/>
<dbReference type="InterPro" id="IPR036188">
    <property type="entry name" value="FAD/NAD-bd_sf"/>
</dbReference>
<evidence type="ECO:0000313" key="4">
    <source>
        <dbReference type="Proteomes" id="UP000245911"/>
    </source>
</evidence>
<gene>
    <name evidence="3" type="ORF">DDE20_07095</name>
</gene>
<dbReference type="SUPFAM" id="SSF54373">
    <property type="entry name" value="FAD-linked reductases, C-terminal domain"/>
    <property type="match status" value="1"/>
</dbReference>
<protein>
    <submittedName>
        <fullName evidence="3">FAD-binding oxidoreductase</fullName>
    </submittedName>
</protein>
<sequence length="374" mass="39543">MVLRSSEITIIGGGIVGLSTALGLLQAGLRVTVLNGADGDFRASQGNFGLIWLQGKGADFAPYAAWTREAVARWPEFARALQELSGVDLALQQSGGFEFFTDPDEFTAFAQSLAQQQAHLGPRFSHEMIDGDTLRRLHPEIGPEVVGASFCPLDGHVNPLRLLTALQRAFVTLGGEIRTGAQVVEIAQAQGGGFDLRLKDGTHLGAPRAVLCAGLGSSTLAAQLGFATRVSPQRGELLITEKLGPRLGFLSSTIRQVDEGGLQIGGTKANVGPDDRETLSEINALARHAVTVLPALADVRVVRAWGALRVMTPDGYPVYARSPQHPGAYLVTCHSGVTLASLHASLLADWIEDSAAAPDLEAFDDHRFALSAAA</sequence>
<evidence type="ECO:0000259" key="2">
    <source>
        <dbReference type="Pfam" id="PF01266"/>
    </source>
</evidence>
<dbReference type="Pfam" id="PF01266">
    <property type="entry name" value="DAO"/>
    <property type="match status" value="1"/>
</dbReference>
<dbReference type="AlphaFoldDB" id="A0A2T8HWP8"/>
<dbReference type="Gene3D" id="3.30.9.10">
    <property type="entry name" value="D-Amino Acid Oxidase, subunit A, domain 2"/>
    <property type="match status" value="1"/>
</dbReference>
<dbReference type="GO" id="GO:0016491">
    <property type="term" value="F:oxidoreductase activity"/>
    <property type="evidence" value="ECO:0007669"/>
    <property type="project" value="UniProtKB-KW"/>
</dbReference>
<dbReference type="PRINTS" id="PR00420">
    <property type="entry name" value="RNGMNOXGNASE"/>
</dbReference>
<dbReference type="Proteomes" id="UP000245911">
    <property type="component" value="Unassembled WGS sequence"/>
</dbReference>
<comment type="caution">
    <text evidence="3">The sequence shown here is derived from an EMBL/GenBank/DDBJ whole genome shotgun (WGS) entry which is preliminary data.</text>
</comment>
<dbReference type="EMBL" id="QDKM01000002">
    <property type="protein sequence ID" value="PVH29857.1"/>
    <property type="molecule type" value="Genomic_DNA"/>
</dbReference>
<dbReference type="PANTHER" id="PTHR13847:SF289">
    <property type="entry name" value="GLYCINE OXIDASE"/>
    <property type="match status" value="1"/>
</dbReference>
<accession>A0A2T8HWP8</accession>